<dbReference type="AlphaFoldDB" id="A0A8H7VNK4"/>
<comment type="caution">
    <text evidence="2">The sequence shown here is derived from an EMBL/GenBank/DDBJ whole genome shotgun (WGS) entry which is preliminary data.</text>
</comment>
<proteinExistence type="predicted"/>
<feature type="region of interest" description="Disordered" evidence="1">
    <location>
        <begin position="42"/>
        <end position="64"/>
    </location>
</feature>
<sequence length="139" mass="16074">MIRHDKSNNWIELYWATCLWSYAQKIYTVGKQADRALARGPPLAPPPVPMMPPPPGTVHHPPIPSMMNLKPKIMVLDDGSTKYEMSPEDSSITIQQYNEKEQRGYQHTHQQLYDDGQKSAAQIARIFFKKLKHVYKNNR</sequence>
<evidence type="ECO:0000313" key="3">
    <source>
        <dbReference type="Proteomes" id="UP000646827"/>
    </source>
</evidence>
<dbReference type="EMBL" id="JAEPRB010000069">
    <property type="protein sequence ID" value="KAG2223028.1"/>
    <property type="molecule type" value="Genomic_DNA"/>
</dbReference>
<dbReference type="Proteomes" id="UP000646827">
    <property type="component" value="Unassembled WGS sequence"/>
</dbReference>
<keyword evidence="3" id="KW-1185">Reference proteome</keyword>
<accession>A0A8H7VNK4</accession>
<reference evidence="2 3" key="1">
    <citation type="submission" date="2020-12" db="EMBL/GenBank/DDBJ databases">
        <title>Metabolic potential, ecology and presence of endohyphal bacteria is reflected in genomic diversity of Mucoromycotina.</title>
        <authorList>
            <person name="Muszewska A."/>
            <person name="Okrasinska A."/>
            <person name="Steczkiewicz K."/>
            <person name="Drgas O."/>
            <person name="Orlowska M."/>
            <person name="Perlinska-Lenart U."/>
            <person name="Aleksandrzak-Piekarczyk T."/>
            <person name="Szatraj K."/>
            <person name="Zielenkiewicz U."/>
            <person name="Pilsyk S."/>
            <person name="Malc E."/>
            <person name="Mieczkowski P."/>
            <person name="Kruszewska J.S."/>
            <person name="Biernat P."/>
            <person name="Pawlowska J."/>
        </authorList>
    </citation>
    <scope>NUCLEOTIDE SEQUENCE [LARGE SCALE GENOMIC DNA]</scope>
    <source>
        <strain evidence="2 3">CBS 142.35</strain>
    </source>
</reference>
<evidence type="ECO:0000313" key="2">
    <source>
        <dbReference type="EMBL" id="KAG2223028.1"/>
    </source>
</evidence>
<protein>
    <submittedName>
        <fullName evidence="2">Uncharacterized protein</fullName>
    </submittedName>
</protein>
<dbReference type="OrthoDB" id="2289866at2759"/>
<gene>
    <name evidence="2" type="ORF">INT45_008229</name>
</gene>
<organism evidence="2 3">
    <name type="scientific">Circinella minor</name>
    <dbReference type="NCBI Taxonomy" id="1195481"/>
    <lineage>
        <taxon>Eukaryota</taxon>
        <taxon>Fungi</taxon>
        <taxon>Fungi incertae sedis</taxon>
        <taxon>Mucoromycota</taxon>
        <taxon>Mucoromycotina</taxon>
        <taxon>Mucoromycetes</taxon>
        <taxon>Mucorales</taxon>
        <taxon>Lichtheimiaceae</taxon>
        <taxon>Circinella</taxon>
    </lineage>
</organism>
<evidence type="ECO:0000256" key="1">
    <source>
        <dbReference type="SAM" id="MobiDB-lite"/>
    </source>
</evidence>
<name>A0A8H7VNK4_9FUNG</name>